<dbReference type="Pfam" id="PF11351">
    <property type="entry name" value="GTA_holin_3TM"/>
    <property type="match status" value="1"/>
</dbReference>
<evidence type="ECO:0000256" key="2">
    <source>
        <dbReference type="SAM" id="Phobius"/>
    </source>
</evidence>
<keyword evidence="2" id="KW-0472">Membrane</keyword>
<name>A0A6J5KXL0_9CAUD</name>
<organism evidence="3">
    <name type="scientific">uncultured Caudovirales phage</name>
    <dbReference type="NCBI Taxonomy" id="2100421"/>
    <lineage>
        <taxon>Viruses</taxon>
        <taxon>Duplodnaviria</taxon>
        <taxon>Heunggongvirae</taxon>
        <taxon>Uroviricota</taxon>
        <taxon>Caudoviricetes</taxon>
        <taxon>Peduoviridae</taxon>
        <taxon>Maltschvirus</taxon>
        <taxon>Maltschvirus maltsch</taxon>
    </lineage>
</organism>
<accession>A0A6J5KXL0</accession>
<dbReference type="EMBL" id="LR798231">
    <property type="protein sequence ID" value="CAB5208954.1"/>
    <property type="molecule type" value="Genomic_DNA"/>
</dbReference>
<dbReference type="InterPro" id="IPR021497">
    <property type="entry name" value="GTA_holin_3TM"/>
</dbReference>
<sequence length="178" mass="18534">MSEEGKEVLDGDKKEDWMNAKWRPMMGWMYMLVCTCDFVIFPVLWSLVQTMGHGRIETQWQPITLSGAGLFHMAMGAIIGVAAFGRTQEKLAGASQVGTTVSSPSFGAPSFGSPSTPSFGSPSTPSFSSPSTPAPSFSSPAPSFGGPAPSAPAPSFGSSAPAVGKFGKVIPQDDQPAL</sequence>
<proteinExistence type="predicted"/>
<keyword evidence="2" id="KW-0812">Transmembrane</keyword>
<feature type="transmembrane region" description="Helical" evidence="2">
    <location>
        <begin position="60"/>
        <end position="84"/>
    </location>
</feature>
<dbReference type="EMBL" id="LR796187">
    <property type="protein sequence ID" value="CAB4125975.1"/>
    <property type="molecule type" value="Genomic_DNA"/>
</dbReference>
<evidence type="ECO:0000313" key="4">
    <source>
        <dbReference type="EMBL" id="CAB5208954.1"/>
    </source>
</evidence>
<feature type="compositionally biased region" description="Low complexity" evidence="1">
    <location>
        <begin position="102"/>
        <end position="162"/>
    </location>
</feature>
<protein>
    <submittedName>
        <fullName evidence="3">Holin of 3TMs, for gene-transfer release</fullName>
    </submittedName>
</protein>
<reference evidence="3" key="1">
    <citation type="submission" date="2020-04" db="EMBL/GenBank/DDBJ databases">
        <authorList>
            <person name="Chiriac C."/>
            <person name="Salcher M."/>
            <person name="Ghai R."/>
            <person name="Kavagutti S V."/>
        </authorList>
    </citation>
    <scope>NUCLEOTIDE SEQUENCE</scope>
</reference>
<evidence type="ECO:0000313" key="3">
    <source>
        <dbReference type="EMBL" id="CAB4125975.1"/>
    </source>
</evidence>
<feature type="transmembrane region" description="Helical" evidence="2">
    <location>
        <begin position="28"/>
        <end position="48"/>
    </location>
</feature>
<gene>
    <name evidence="4" type="ORF">UFOVP181_263</name>
    <name evidence="3" type="ORF">UFOVP57_376</name>
</gene>
<keyword evidence="2" id="KW-1133">Transmembrane helix</keyword>
<feature type="region of interest" description="Disordered" evidence="1">
    <location>
        <begin position="95"/>
        <end position="178"/>
    </location>
</feature>
<evidence type="ECO:0000256" key="1">
    <source>
        <dbReference type="SAM" id="MobiDB-lite"/>
    </source>
</evidence>